<gene>
    <name evidence="2" type="ORF">SLS62_009968</name>
</gene>
<dbReference type="InterPro" id="IPR029069">
    <property type="entry name" value="HotDog_dom_sf"/>
</dbReference>
<dbReference type="SUPFAM" id="SSF54637">
    <property type="entry name" value="Thioesterase/thiol ester dehydrase-isomerase"/>
    <property type="match status" value="1"/>
</dbReference>
<organism evidence="2 3">
    <name type="scientific">Diatrype stigma</name>
    <dbReference type="NCBI Taxonomy" id="117547"/>
    <lineage>
        <taxon>Eukaryota</taxon>
        <taxon>Fungi</taxon>
        <taxon>Dikarya</taxon>
        <taxon>Ascomycota</taxon>
        <taxon>Pezizomycotina</taxon>
        <taxon>Sordariomycetes</taxon>
        <taxon>Xylariomycetidae</taxon>
        <taxon>Xylariales</taxon>
        <taxon>Diatrypaceae</taxon>
        <taxon>Diatrype</taxon>
    </lineage>
</organism>
<comment type="caution">
    <text evidence="2">The sequence shown here is derived from an EMBL/GenBank/DDBJ whole genome shotgun (WGS) entry which is preliminary data.</text>
</comment>
<proteinExistence type="predicted"/>
<feature type="region of interest" description="Disordered" evidence="1">
    <location>
        <begin position="1"/>
        <end position="27"/>
    </location>
</feature>
<dbReference type="AlphaFoldDB" id="A0AAN9UBD5"/>
<dbReference type="EMBL" id="JAKJXP020000113">
    <property type="protein sequence ID" value="KAK7745104.1"/>
    <property type="molecule type" value="Genomic_DNA"/>
</dbReference>
<evidence type="ECO:0000313" key="2">
    <source>
        <dbReference type="EMBL" id="KAK7745104.1"/>
    </source>
</evidence>
<sequence length="91" mass="9693">MRSRRSSKNRSNESSRGPPPSDHLSTSADADVDELRFLVALGPSVSGFPGVAYGGLVTTVLDEILGLTIALLRECGAIHGAWLTMRSTLRP</sequence>
<dbReference type="Proteomes" id="UP001320420">
    <property type="component" value="Unassembled WGS sequence"/>
</dbReference>
<dbReference type="Gene3D" id="3.10.129.10">
    <property type="entry name" value="Hotdog Thioesterase"/>
    <property type="match status" value="1"/>
</dbReference>
<reference evidence="2 3" key="1">
    <citation type="submission" date="2024-02" db="EMBL/GenBank/DDBJ databases">
        <title>De novo assembly and annotation of 12 fungi associated with fruit tree decline syndrome in Ontario, Canada.</title>
        <authorList>
            <person name="Sulman M."/>
            <person name="Ellouze W."/>
            <person name="Ilyukhin E."/>
        </authorList>
    </citation>
    <scope>NUCLEOTIDE SEQUENCE [LARGE SCALE GENOMIC DNA]</scope>
    <source>
        <strain evidence="2 3">M11/M66-122</strain>
    </source>
</reference>
<name>A0AAN9UBD5_9PEZI</name>
<accession>A0AAN9UBD5</accession>
<keyword evidence="3" id="KW-1185">Reference proteome</keyword>
<evidence type="ECO:0000313" key="3">
    <source>
        <dbReference type="Proteomes" id="UP001320420"/>
    </source>
</evidence>
<protein>
    <submittedName>
        <fullName evidence="2">Uncharacterized protein</fullName>
    </submittedName>
</protein>
<evidence type="ECO:0000256" key="1">
    <source>
        <dbReference type="SAM" id="MobiDB-lite"/>
    </source>
</evidence>